<reference evidence="1 2" key="1">
    <citation type="submission" date="2019-02" db="EMBL/GenBank/DDBJ databases">
        <title>Genomic Encyclopedia of Archaeal and Bacterial Type Strains, Phase II (KMG-II): from individual species to whole genera.</title>
        <authorList>
            <person name="Goeker M."/>
        </authorList>
    </citation>
    <scope>NUCLEOTIDE SEQUENCE [LARGE SCALE GENOMIC DNA]</scope>
    <source>
        <strain evidence="1 2">DSM 18101</strain>
    </source>
</reference>
<accession>A0A4Q7YTT0</accession>
<proteinExistence type="predicted"/>
<evidence type="ECO:0008006" key="3">
    <source>
        <dbReference type="Google" id="ProtNLM"/>
    </source>
</evidence>
<dbReference type="EMBL" id="SHKW01000001">
    <property type="protein sequence ID" value="RZU41242.1"/>
    <property type="molecule type" value="Genomic_DNA"/>
</dbReference>
<dbReference type="Proteomes" id="UP000292958">
    <property type="component" value="Unassembled WGS sequence"/>
</dbReference>
<organism evidence="1 2">
    <name type="scientific">Edaphobacter modestus</name>
    <dbReference type="NCBI Taxonomy" id="388466"/>
    <lineage>
        <taxon>Bacteria</taxon>
        <taxon>Pseudomonadati</taxon>
        <taxon>Acidobacteriota</taxon>
        <taxon>Terriglobia</taxon>
        <taxon>Terriglobales</taxon>
        <taxon>Acidobacteriaceae</taxon>
        <taxon>Edaphobacter</taxon>
    </lineage>
</organism>
<comment type="caution">
    <text evidence="1">The sequence shown here is derived from an EMBL/GenBank/DDBJ whole genome shotgun (WGS) entry which is preliminary data.</text>
</comment>
<keyword evidence="2" id="KW-1185">Reference proteome</keyword>
<protein>
    <recommendedName>
        <fullName evidence="3">DUF4157 domain-containing protein</fullName>
    </recommendedName>
</protein>
<gene>
    <name evidence="1" type="ORF">BDD14_2749</name>
</gene>
<evidence type="ECO:0000313" key="1">
    <source>
        <dbReference type="EMBL" id="RZU41242.1"/>
    </source>
</evidence>
<name>A0A4Q7YTT0_9BACT</name>
<sequence length="180" mass="20424">MTIPILSDDLISHVSGLVAAYITTQRNRYIHVALPLSINQRTAMAGFFSSQLLDETRLLVLNEERVDNPDFYPMLQRMGFDNLPDQATMAAVTFADCVVSHGYCTDELLFHELVHVEQYRQLGIPKFADLYLRGFLSGGGYFEIPLERNAYALGELYGRNHSRPFSVADEVGRWISEGRF</sequence>
<evidence type="ECO:0000313" key="2">
    <source>
        <dbReference type="Proteomes" id="UP000292958"/>
    </source>
</evidence>
<dbReference type="AlphaFoldDB" id="A0A4Q7YTT0"/>